<protein>
    <submittedName>
        <fullName evidence="10">ABC transporter permease</fullName>
    </submittedName>
</protein>
<evidence type="ECO:0000313" key="10">
    <source>
        <dbReference type="EMBL" id="UYU19738.1"/>
    </source>
</evidence>
<keyword evidence="11" id="KW-1185">Reference proteome</keyword>
<dbReference type="KEGG" id="msum:OH143_09185"/>
<dbReference type="InterPro" id="IPR003838">
    <property type="entry name" value="ABC3_permease_C"/>
</dbReference>
<evidence type="ECO:0000256" key="1">
    <source>
        <dbReference type="ARBA" id="ARBA00004651"/>
    </source>
</evidence>
<keyword evidence="4 7" id="KW-1133">Transmembrane helix</keyword>
<reference evidence="10" key="1">
    <citation type="submission" date="2022-10" db="EMBL/GenBank/DDBJ databases">
        <title>Complete genome of Methanoculleus submarinus DSM 15122.</title>
        <authorList>
            <person name="Chen S.-C."/>
            <person name="Lai S.-J."/>
            <person name="You Y.-T."/>
        </authorList>
    </citation>
    <scope>NUCLEOTIDE SEQUENCE</scope>
    <source>
        <strain evidence="10">DSM 15122</strain>
    </source>
</reference>
<evidence type="ECO:0000259" key="9">
    <source>
        <dbReference type="Pfam" id="PF12704"/>
    </source>
</evidence>
<dbReference type="AlphaFoldDB" id="A0AAX3ECE6"/>
<feature type="domain" description="MacB-like periplasmic core" evidence="9">
    <location>
        <begin position="18"/>
        <end position="231"/>
    </location>
</feature>
<keyword evidence="2" id="KW-1003">Cell membrane</keyword>
<feature type="transmembrane region" description="Helical" evidence="7">
    <location>
        <begin position="20"/>
        <end position="39"/>
    </location>
</feature>
<dbReference type="GO" id="GO:0005886">
    <property type="term" value="C:plasma membrane"/>
    <property type="evidence" value="ECO:0007669"/>
    <property type="project" value="UniProtKB-SubCell"/>
</dbReference>
<dbReference type="Pfam" id="PF02687">
    <property type="entry name" value="FtsX"/>
    <property type="match status" value="1"/>
</dbReference>
<keyword evidence="3 7" id="KW-0812">Transmembrane</keyword>
<dbReference type="Pfam" id="PF12704">
    <property type="entry name" value="MacB_PCD"/>
    <property type="match status" value="1"/>
</dbReference>
<comment type="similarity">
    <text evidence="6">Belongs to the ABC-4 integral membrane protein family.</text>
</comment>
<dbReference type="GO" id="GO:0022857">
    <property type="term" value="F:transmembrane transporter activity"/>
    <property type="evidence" value="ECO:0007669"/>
    <property type="project" value="TreeGrafter"/>
</dbReference>
<dbReference type="InterPro" id="IPR050250">
    <property type="entry name" value="Macrolide_Exporter_MacB"/>
</dbReference>
<dbReference type="PANTHER" id="PTHR30572">
    <property type="entry name" value="MEMBRANE COMPONENT OF TRANSPORTER-RELATED"/>
    <property type="match status" value="1"/>
</dbReference>
<evidence type="ECO:0000256" key="4">
    <source>
        <dbReference type="ARBA" id="ARBA00022989"/>
    </source>
</evidence>
<evidence type="ECO:0000256" key="3">
    <source>
        <dbReference type="ARBA" id="ARBA00022692"/>
    </source>
</evidence>
<gene>
    <name evidence="10" type="ORF">OH143_09185</name>
</gene>
<evidence type="ECO:0000256" key="6">
    <source>
        <dbReference type="ARBA" id="ARBA00038076"/>
    </source>
</evidence>
<sequence>MVFFSFAARNLRRHWIRSALSIIGIVIGVVAIASLGVMGNSINLLVANVITDVGDTIVITPHTAIGGTFAGDPRTAVDAAIPVREVEEIRRAANPHRTVPVLQGADEVEFGRGESGYTQIIGLASDDIPILLEIADGQYPRQNQPGALVGTYLAAEYDVAPGFRLTIGNESIRVAGVLAERGFAADINPDYAIVVPDGWYESHFGARDTYPMVIVRVGNAEEIDAVKEAIDSRINRREEIVDVFDSRDMLRQYEEIYQQITVFLLGIGGISLIVAAVNILNVMYISVTERIREIGVMRSIGALRREVLRMFLYEAVLLGLIGSIIGGVLSTAFGYLISLAAVEVFTAGTTFGENITIFDLSAVGYIVFGMAFGIGTSIAAGFYPAWNASQLAPVDAMRQK</sequence>
<feature type="transmembrane region" description="Helical" evidence="7">
    <location>
        <begin position="363"/>
        <end position="386"/>
    </location>
</feature>
<name>A0AAX3ECE6_9EURY</name>
<dbReference type="EMBL" id="CP109831">
    <property type="protein sequence ID" value="UYU19738.1"/>
    <property type="molecule type" value="Genomic_DNA"/>
</dbReference>
<feature type="transmembrane region" description="Helical" evidence="7">
    <location>
        <begin position="262"/>
        <end position="287"/>
    </location>
</feature>
<proteinExistence type="inferred from homology"/>
<evidence type="ECO:0000259" key="8">
    <source>
        <dbReference type="Pfam" id="PF02687"/>
    </source>
</evidence>
<evidence type="ECO:0000256" key="7">
    <source>
        <dbReference type="SAM" id="Phobius"/>
    </source>
</evidence>
<dbReference type="PANTHER" id="PTHR30572:SF4">
    <property type="entry name" value="ABC TRANSPORTER PERMEASE YTRF"/>
    <property type="match status" value="1"/>
</dbReference>
<comment type="subcellular location">
    <subcellularLocation>
        <location evidence="1">Cell membrane</location>
        <topology evidence="1">Multi-pass membrane protein</topology>
    </subcellularLocation>
</comment>
<dbReference type="InterPro" id="IPR025857">
    <property type="entry name" value="MacB_PCD"/>
</dbReference>
<feature type="transmembrane region" description="Helical" evidence="7">
    <location>
        <begin position="307"/>
        <end position="326"/>
    </location>
</feature>
<evidence type="ECO:0000256" key="2">
    <source>
        <dbReference type="ARBA" id="ARBA00022475"/>
    </source>
</evidence>
<evidence type="ECO:0000313" key="11">
    <source>
        <dbReference type="Proteomes" id="UP001156196"/>
    </source>
</evidence>
<feature type="domain" description="ABC3 transporter permease C-terminal" evidence="8">
    <location>
        <begin position="267"/>
        <end position="391"/>
    </location>
</feature>
<dbReference type="Proteomes" id="UP001156196">
    <property type="component" value="Chromosome"/>
</dbReference>
<organism evidence="10 11">
    <name type="scientific">Methanoculleus submarinus</name>
    <dbReference type="NCBI Taxonomy" id="204050"/>
    <lineage>
        <taxon>Archaea</taxon>
        <taxon>Methanobacteriati</taxon>
        <taxon>Methanobacteriota</taxon>
        <taxon>Stenosarchaea group</taxon>
        <taxon>Methanomicrobia</taxon>
        <taxon>Methanomicrobiales</taxon>
        <taxon>Methanomicrobiaceae</taxon>
        <taxon>Methanoculleus</taxon>
    </lineage>
</organism>
<keyword evidence="5 7" id="KW-0472">Membrane</keyword>
<accession>A0AAX3ECE6</accession>
<evidence type="ECO:0000256" key="5">
    <source>
        <dbReference type="ARBA" id="ARBA00023136"/>
    </source>
</evidence>